<accession>A0A4T2BC59</accession>
<comment type="caution">
    <text evidence="1">The sequence shown here is derived from an EMBL/GenBank/DDBJ whole genome shotgun (WGS) entry which is preliminary data.</text>
</comment>
<sequence length="79" mass="8366">MIAITSPSEPLEVTPLSSSEWLVSDAALAKNEGVGVVAYVESRFGIFELLELDKPAERNYFDSLGAAVASIGYSTSRAA</sequence>
<evidence type="ECO:0000313" key="2">
    <source>
        <dbReference type="Proteomes" id="UP000306192"/>
    </source>
</evidence>
<dbReference type="OrthoDB" id="5120633at2"/>
<name>A0A4T2BC59_9MICO</name>
<proteinExistence type="predicted"/>
<organism evidence="1 2">
    <name type="scientific">Subtercola vilae</name>
    <dbReference type="NCBI Taxonomy" id="2056433"/>
    <lineage>
        <taxon>Bacteria</taxon>
        <taxon>Bacillati</taxon>
        <taxon>Actinomycetota</taxon>
        <taxon>Actinomycetes</taxon>
        <taxon>Micrococcales</taxon>
        <taxon>Microbacteriaceae</taxon>
        <taxon>Subtercola</taxon>
    </lineage>
</organism>
<dbReference type="EMBL" id="QYRT01000076">
    <property type="protein sequence ID" value="TIH27071.1"/>
    <property type="molecule type" value="Genomic_DNA"/>
</dbReference>
<evidence type="ECO:0000313" key="1">
    <source>
        <dbReference type="EMBL" id="TIH27071.1"/>
    </source>
</evidence>
<dbReference type="RefSeq" id="WP_136643808.1">
    <property type="nucleotide sequence ID" value="NZ_QYRT01000076.1"/>
</dbReference>
<keyword evidence="2" id="KW-1185">Reference proteome</keyword>
<dbReference type="AlphaFoldDB" id="A0A4T2BC59"/>
<reference evidence="1 2" key="1">
    <citation type="journal article" date="2019" name="Microorganisms">
        <title>Systematic Affiliation and Genome Analysis of Subtercola vilae DB165(T) with Particular Emphasis on Cold Adaptation of an Isolate from a High-Altitude Cold Volcano Lake.</title>
        <authorList>
            <person name="Villalobos A.S."/>
            <person name="Wiese J."/>
            <person name="Imhoff J.F."/>
            <person name="Dorador C."/>
            <person name="Keller A."/>
            <person name="Hentschel U."/>
        </authorList>
    </citation>
    <scope>NUCLEOTIDE SEQUENCE [LARGE SCALE GENOMIC DNA]</scope>
    <source>
        <strain evidence="1 2">DB165</strain>
    </source>
</reference>
<protein>
    <submittedName>
        <fullName evidence="1">Uncharacterized protein</fullName>
    </submittedName>
</protein>
<dbReference type="Proteomes" id="UP000306192">
    <property type="component" value="Unassembled WGS sequence"/>
</dbReference>
<gene>
    <name evidence="1" type="ORF">D4765_18665</name>
</gene>